<keyword evidence="1" id="KW-0472">Membrane</keyword>
<evidence type="ECO:0000256" key="1">
    <source>
        <dbReference type="SAM" id="Phobius"/>
    </source>
</evidence>
<keyword evidence="1" id="KW-0812">Transmembrane</keyword>
<dbReference type="Proteomes" id="UP000229176">
    <property type="component" value="Unassembled WGS sequence"/>
</dbReference>
<comment type="caution">
    <text evidence="2">The sequence shown here is derived from an EMBL/GenBank/DDBJ whole genome shotgun (WGS) entry which is preliminary data.</text>
</comment>
<feature type="transmembrane region" description="Helical" evidence="1">
    <location>
        <begin position="7"/>
        <end position="27"/>
    </location>
</feature>
<evidence type="ECO:0000313" key="3">
    <source>
        <dbReference type="Proteomes" id="UP000229176"/>
    </source>
</evidence>
<name>A0A2H0CGS0_9BACT</name>
<organism evidence="2 3">
    <name type="scientific">Candidatus Nomurabacteria bacterium CG22_combo_CG10-13_8_21_14_all_32_8</name>
    <dbReference type="NCBI Taxonomy" id="1974732"/>
    <lineage>
        <taxon>Bacteria</taxon>
        <taxon>Candidatus Nomuraibacteriota</taxon>
    </lineage>
</organism>
<proteinExistence type="predicted"/>
<dbReference type="AlphaFoldDB" id="A0A2H0CGS0"/>
<accession>A0A2H0CGS0</accession>
<gene>
    <name evidence="2" type="ORF">COW91_02130</name>
</gene>
<dbReference type="SUPFAM" id="SSF82171">
    <property type="entry name" value="DPP6 N-terminal domain-like"/>
    <property type="match status" value="1"/>
</dbReference>
<evidence type="ECO:0000313" key="2">
    <source>
        <dbReference type="EMBL" id="PIP68949.1"/>
    </source>
</evidence>
<protein>
    <submittedName>
        <fullName evidence="2">Uncharacterized protein</fullName>
    </submittedName>
</protein>
<dbReference type="EMBL" id="PCTI01000033">
    <property type="protein sequence ID" value="PIP68949.1"/>
    <property type="molecule type" value="Genomic_DNA"/>
</dbReference>
<keyword evidence="1" id="KW-1133">Transmembrane helix</keyword>
<reference evidence="2 3" key="1">
    <citation type="submission" date="2017-09" db="EMBL/GenBank/DDBJ databases">
        <title>Depth-based differentiation of microbial function through sediment-hosted aquifers and enrichment of novel symbionts in the deep terrestrial subsurface.</title>
        <authorList>
            <person name="Probst A.J."/>
            <person name="Ladd B."/>
            <person name="Jarett J.K."/>
            <person name="Geller-Mcgrath D.E."/>
            <person name="Sieber C.M."/>
            <person name="Emerson J.B."/>
            <person name="Anantharaman K."/>
            <person name="Thomas B.C."/>
            <person name="Malmstrom R."/>
            <person name="Stieglmeier M."/>
            <person name="Klingl A."/>
            <person name="Woyke T."/>
            <person name="Ryan C.M."/>
            <person name="Banfield J.F."/>
        </authorList>
    </citation>
    <scope>NUCLEOTIDE SEQUENCE [LARGE SCALE GENOMIC DNA]</scope>
    <source>
        <strain evidence="2">CG22_combo_CG10-13_8_21_14_all_32_8</strain>
    </source>
</reference>
<sequence length="442" mass="49473">MSKRNIILLIIVLVVIMASILGFFYFYQPTNQNGDDTGGGTNFFVDFLPFGKSKNTTPTDETPPTDISGYEPTETDITDLILKKVSSFPIAGYGVYMKERFKDEQIVAQAEQLDERGRLIKPIPPSTEFVPTLRYVNKITGNIYQTFADKMDERIFSSTTIPKVYEAYFGNKGESVIMRYLKESNDTIETFLRTLPKEVLGGDTTSSDEVRGSFLPENISDMSVSPDASKIFYLFNTGENAIGVTLSLSTNTKVQVFDSPFREWLSFWPNDKMITITTKPSSNVPGFMYAINPERKDFNKILGGINGLTTLTSPNGKLVLYGNNNLSLGIFDIDTGSSSFLGIKTLPEKCVWGMASDIIYCAVPKYTNQTGYPDSWYQGEVSFSDEIWKIDATSGNTTIILDPITIEGGEEVDAVKLNMDEGQNYLFFVNKKDSYLWELDIK</sequence>